<dbReference type="AlphaFoldDB" id="A0A4Y2E6I8"/>
<organism evidence="2 3">
    <name type="scientific">Araneus ventricosus</name>
    <name type="common">Orbweaver spider</name>
    <name type="synonym">Epeira ventricosa</name>
    <dbReference type="NCBI Taxonomy" id="182803"/>
    <lineage>
        <taxon>Eukaryota</taxon>
        <taxon>Metazoa</taxon>
        <taxon>Ecdysozoa</taxon>
        <taxon>Arthropoda</taxon>
        <taxon>Chelicerata</taxon>
        <taxon>Arachnida</taxon>
        <taxon>Araneae</taxon>
        <taxon>Araneomorphae</taxon>
        <taxon>Entelegynae</taxon>
        <taxon>Araneoidea</taxon>
        <taxon>Araneidae</taxon>
        <taxon>Araneus</taxon>
    </lineage>
</organism>
<name>A0A4Y2E6I8_ARAVE</name>
<dbReference type="OrthoDB" id="6410758at2759"/>
<accession>A0A4Y2E6I8</accession>
<feature type="chain" id="PRO_5021274627" evidence="1">
    <location>
        <begin position="20"/>
        <end position="127"/>
    </location>
</feature>
<keyword evidence="3" id="KW-1185">Reference proteome</keyword>
<gene>
    <name evidence="2" type="ORF">AVEN_254032_1</name>
</gene>
<keyword evidence="1" id="KW-0732">Signal</keyword>
<dbReference type="EMBL" id="BGPR01000520">
    <property type="protein sequence ID" value="GBM24521.1"/>
    <property type="molecule type" value="Genomic_DNA"/>
</dbReference>
<proteinExistence type="predicted"/>
<protein>
    <submittedName>
        <fullName evidence="2">Uncharacterized protein</fullName>
    </submittedName>
</protein>
<evidence type="ECO:0000313" key="3">
    <source>
        <dbReference type="Proteomes" id="UP000499080"/>
    </source>
</evidence>
<reference evidence="2 3" key="1">
    <citation type="journal article" date="2019" name="Sci. Rep.">
        <title>Orb-weaving spider Araneus ventricosus genome elucidates the spidroin gene catalogue.</title>
        <authorList>
            <person name="Kono N."/>
            <person name="Nakamura H."/>
            <person name="Ohtoshi R."/>
            <person name="Moran D.A.P."/>
            <person name="Shinohara A."/>
            <person name="Yoshida Y."/>
            <person name="Fujiwara M."/>
            <person name="Mori M."/>
            <person name="Tomita M."/>
            <person name="Arakawa K."/>
        </authorList>
    </citation>
    <scope>NUCLEOTIDE SEQUENCE [LARGE SCALE GENOMIC DNA]</scope>
</reference>
<sequence length="127" mass="13915">MRVILACLVASLCVMAASAALTCFGDEEKCAEDECCIQLGNTFAGICKKHHEVVISFKSAKLGYHYIAVHTQISARAVPKEVHTVISDECYNQETPPLLYPLWKQEPAHLVGLLLIAEVEVHPPGNK</sequence>
<feature type="signal peptide" evidence="1">
    <location>
        <begin position="1"/>
        <end position="19"/>
    </location>
</feature>
<evidence type="ECO:0000313" key="2">
    <source>
        <dbReference type="EMBL" id="GBM24521.1"/>
    </source>
</evidence>
<comment type="caution">
    <text evidence="2">The sequence shown here is derived from an EMBL/GenBank/DDBJ whole genome shotgun (WGS) entry which is preliminary data.</text>
</comment>
<dbReference type="Proteomes" id="UP000499080">
    <property type="component" value="Unassembled WGS sequence"/>
</dbReference>
<evidence type="ECO:0000256" key="1">
    <source>
        <dbReference type="SAM" id="SignalP"/>
    </source>
</evidence>